<protein>
    <recommendedName>
        <fullName evidence="4">mannan endo-1,4-beta-mannosidase</fullName>
        <ecNumber evidence="4">3.2.1.78</ecNumber>
    </recommendedName>
</protein>
<dbReference type="SUPFAM" id="SSF51445">
    <property type="entry name" value="(Trans)glycosidases"/>
    <property type="match status" value="1"/>
</dbReference>
<feature type="signal peptide" evidence="9">
    <location>
        <begin position="1"/>
        <end position="18"/>
    </location>
</feature>
<feature type="chain" id="PRO_5043597680" description="mannan endo-1,4-beta-mannosidase" evidence="9">
    <location>
        <begin position="19"/>
        <end position="376"/>
    </location>
</feature>
<evidence type="ECO:0000313" key="11">
    <source>
        <dbReference type="EMBL" id="KAK6540266.1"/>
    </source>
</evidence>
<dbReference type="Gene3D" id="3.20.20.80">
    <property type="entry name" value="Glycosidases"/>
    <property type="match status" value="1"/>
</dbReference>
<dbReference type="GO" id="GO:0016985">
    <property type="term" value="F:mannan endo-1,4-beta-mannosidase activity"/>
    <property type="evidence" value="ECO:0007669"/>
    <property type="project" value="UniProtKB-EC"/>
</dbReference>
<evidence type="ECO:0000256" key="4">
    <source>
        <dbReference type="ARBA" id="ARBA00012706"/>
    </source>
</evidence>
<dbReference type="Pfam" id="PF26410">
    <property type="entry name" value="GH5_mannosidase"/>
    <property type="match status" value="1"/>
</dbReference>
<dbReference type="InterPro" id="IPR017853">
    <property type="entry name" value="GH"/>
</dbReference>
<keyword evidence="12" id="KW-1185">Reference proteome</keyword>
<dbReference type="EC" id="3.2.1.78" evidence="4"/>
<dbReference type="AlphaFoldDB" id="A0AAV9XF14"/>
<dbReference type="Proteomes" id="UP001365542">
    <property type="component" value="Unassembled WGS sequence"/>
</dbReference>
<dbReference type="EMBL" id="JAVHJO010000005">
    <property type="protein sequence ID" value="KAK6540266.1"/>
    <property type="molecule type" value="Genomic_DNA"/>
</dbReference>
<organism evidence="11 12">
    <name type="scientific">Orbilia ellipsospora</name>
    <dbReference type="NCBI Taxonomy" id="2528407"/>
    <lineage>
        <taxon>Eukaryota</taxon>
        <taxon>Fungi</taxon>
        <taxon>Dikarya</taxon>
        <taxon>Ascomycota</taxon>
        <taxon>Pezizomycotina</taxon>
        <taxon>Orbiliomycetes</taxon>
        <taxon>Orbiliales</taxon>
        <taxon>Orbiliaceae</taxon>
        <taxon>Orbilia</taxon>
    </lineage>
</organism>
<evidence type="ECO:0000256" key="3">
    <source>
        <dbReference type="ARBA" id="ARBA00005641"/>
    </source>
</evidence>
<dbReference type="GO" id="GO:0046355">
    <property type="term" value="P:mannan catabolic process"/>
    <property type="evidence" value="ECO:0007669"/>
    <property type="project" value="UniProtKB-ARBA"/>
</dbReference>
<evidence type="ECO:0000259" key="10">
    <source>
        <dbReference type="Pfam" id="PF26410"/>
    </source>
</evidence>
<feature type="domain" description="Glycoside hydrolase family 5" evidence="10">
    <location>
        <begin position="31"/>
        <end position="306"/>
    </location>
</feature>
<dbReference type="PANTHER" id="PTHR31451">
    <property type="match status" value="1"/>
</dbReference>
<evidence type="ECO:0000256" key="1">
    <source>
        <dbReference type="ARBA" id="ARBA00001678"/>
    </source>
</evidence>
<evidence type="ECO:0000313" key="12">
    <source>
        <dbReference type="Proteomes" id="UP001365542"/>
    </source>
</evidence>
<comment type="subcellular location">
    <subcellularLocation>
        <location evidence="2">Secreted</location>
    </subcellularLocation>
</comment>
<keyword evidence="6 9" id="KW-0732">Signal</keyword>
<dbReference type="InterPro" id="IPR001547">
    <property type="entry name" value="Glyco_hydro_5"/>
</dbReference>
<reference evidence="11 12" key="1">
    <citation type="submission" date="2019-10" db="EMBL/GenBank/DDBJ databases">
        <authorList>
            <person name="Palmer J.M."/>
        </authorList>
    </citation>
    <scope>NUCLEOTIDE SEQUENCE [LARGE SCALE GENOMIC DNA]</scope>
    <source>
        <strain evidence="11 12">TWF694</strain>
    </source>
</reference>
<evidence type="ECO:0000256" key="8">
    <source>
        <dbReference type="ARBA" id="ARBA00023295"/>
    </source>
</evidence>
<name>A0AAV9XF14_9PEZI</name>
<evidence type="ECO:0000256" key="5">
    <source>
        <dbReference type="ARBA" id="ARBA00022525"/>
    </source>
</evidence>
<keyword evidence="8" id="KW-0326">Glycosidase</keyword>
<dbReference type="GO" id="GO:0005576">
    <property type="term" value="C:extracellular region"/>
    <property type="evidence" value="ECO:0007669"/>
    <property type="project" value="UniProtKB-SubCell"/>
</dbReference>
<evidence type="ECO:0000256" key="7">
    <source>
        <dbReference type="ARBA" id="ARBA00022801"/>
    </source>
</evidence>
<evidence type="ECO:0000256" key="6">
    <source>
        <dbReference type="ARBA" id="ARBA00022729"/>
    </source>
</evidence>
<comment type="caution">
    <text evidence="11">The sequence shown here is derived from an EMBL/GenBank/DDBJ whole genome shotgun (WGS) entry which is preliminary data.</text>
</comment>
<keyword evidence="5" id="KW-0964">Secreted</keyword>
<evidence type="ECO:0000256" key="2">
    <source>
        <dbReference type="ARBA" id="ARBA00004613"/>
    </source>
</evidence>
<comment type="similarity">
    <text evidence="3">Belongs to the glycosyl hydrolase 5 (cellulase A) family.</text>
</comment>
<sequence length="376" mass="42122">MKLHTALSILAAIQTVAASVLPKRAPNHDAFCSVSGRVFNIDEKDQYFAGTNTYWIGFLTNDDDVDLVMSHLKTSKLKVLRVWGFNDVNAIPAPGTVYYQALVPGSEPYINLGPDGLQRLDVVVDKAVHYGIKLIINFVNNWGDYGGIQAYSNYYGTNATNWYTSAPAQKQYQAYIKAVVRRYKHSNAIFAWELANEPRCHGCPFDVIYNWAKTTSEYIKSLDSRHMVTLGDEGWLNGGGDGSYPYQGTEGIDFELNLSIDTLDFGVFHLWPHAWSIPYEWGSEWILEHDAIGAKLGKPVVLEEYGDITTNHTAIRLPWLNTVLYDTQIAGDMYWQYADYLSTGPSPDDGNAVYYGTPEYTPLVLEHAALMQAKAT</sequence>
<gene>
    <name evidence="11" type="ORF">TWF694_009079</name>
</gene>
<dbReference type="PANTHER" id="PTHR31451:SF39">
    <property type="entry name" value="MANNAN ENDO-1,4-BETA-MANNOSIDASE 1"/>
    <property type="match status" value="1"/>
</dbReference>
<dbReference type="FunFam" id="3.20.20.80:FF:000076">
    <property type="entry name" value="Mannan endo-1,4-beta-mannosidase A"/>
    <property type="match status" value="1"/>
</dbReference>
<keyword evidence="7" id="KW-0378">Hydrolase</keyword>
<evidence type="ECO:0000256" key="9">
    <source>
        <dbReference type="SAM" id="SignalP"/>
    </source>
</evidence>
<comment type="catalytic activity">
    <reaction evidence="1">
        <text>Random hydrolysis of (1-&gt;4)-beta-D-mannosidic linkages in mannans, galactomannans and glucomannans.</text>
        <dbReference type="EC" id="3.2.1.78"/>
    </reaction>
</comment>
<accession>A0AAV9XF14</accession>
<proteinExistence type="inferred from homology"/>
<dbReference type="InterPro" id="IPR045053">
    <property type="entry name" value="MAN-like"/>
</dbReference>